<dbReference type="Proteomes" id="UP000765509">
    <property type="component" value="Unassembled WGS sequence"/>
</dbReference>
<name>A0A9Q3KWI8_9BASI</name>
<protein>
    <submittedName>
        <fullName evidence="2">Uncharacterized protein</fullName>
    </submittedName>
</protein>
<dbReference type="EMBL" id="AVOT02134047">
    <property type="protein sequence ID" value="MBW0589395.1"/>
    <property type="molecule type" value="Genomic_DNA"/>
</dbReference>
<sequence length="156" mass="18506">MDSASSSKIPDNPDESKEGIINEETMQGQEDISDLEILHQRRLEMQQELIELHKKERKRKESSFTAENSSMEETTSMPRTFDKKGNHHHFQGPWPHQLHLIHKYQILYPSGLIFMHRLQAHCNKKSHKTIHPLSRSDQRIIIYGLMERKWKDLLKE</sequence>
<feature type="region of interest" description="Disordered" evidence="1">
    <location>
        <begin position="1"/>
        <end position="31"/>
    </location>
</feature>
<feature type="compositionally biased region" description="Polar residues" evidence="1">
    <location>
        <begin position="63"/>
        <end position="78"/>
    </location>
</feature>
<dbReference type="AlphaFoldDB" id="A0A9Q3KWI8"/>
<evidence type="ECO:0000313" key="2">
    <source>
        <dbReference type="EMBL" id="MBW0589395.1"/>
    </source>
</evidence>
<keyword evidence="3" id="KW-1185">Reference proteome</keyword>
<reference evidence="2" key="1">
    <citation type="submission" date="2021-03" db="EMBL/GenBank/DDBJ databases">
        <title>Draft genome sequence of rust myrtle Austropuccinia psidii MF-1, a brazilian biotype.</title>
        <authorList>
            <person name="Quecine M.C."/>
            <person name="Pachon D.M.R."/>
            <person name="Bonatelli M.L."/>
            <person name="Correr F.H."/>
            <person name="Franceschini L.M."/>
            <person name="Leite T.F."/>
            <person name="Margarido G.R.A."/>
            <person name="Almeida C.A."/>
            <person name="Ferrarezi J.A."/>
            <person name="Labate C.A."/>
        </authorList>
    </citation>
    <scope>NUCLEOTIDE SEQUENCE</scope>
    <source>
        <strain evidence="2">MF-1</strain>
    </source>
</reference>
<comment type="caution">
    <text evidence="2">The sequence shown here is derived from an EMBL/GenBank/DDBJ whole genome shotgun (WGS) entry which is preliminary data.</text>
</comment>
<accession>A0A9Q3KWI8</accession>
<evidence type="ECO:0000313" key="3">
    <source>
        <dbReference type="Proteomes" id="UP000765509"/>
    </source>
</evidence>
<evidence type="ECO:0000256" key="1">
    <source>
        <dbReference type="SAM" id="MobiDB-lite"/>
    </source>
</evidence>
<feature type="region of interest" description="Disordered" evidence="1">
    <location>
        <begin position="53"/>
        <end position="89"/>
    </location>
</feature>
<gene>
    <name evidence="2" type="ORF">O181_129110</name>
</gene>
<organism evidence="2 3">
    <name type="scientific">Austropuccinia psidii MF-1</name>
    <dbReference type="NCBI Taxonomy" id="1389203"/>
    <lineage>
        <taxon>Eukaryota</taxon>
        <taxon>Fungi</taxon>
        <taxon>Dikarya</taxon>
        <taxon>Basidiomycota</taxon>
        <taxon>Pucciniomycotina</taxon>
        <taxon>Pucciniomycetes</taxon>
        <taxon>Pucciniales</taxon>
        <taxon>Sphaerophragmiaceae</taxon>
        <taxon>Austropuccinia</taxon>
    </lineage>
</organism>
<proteinExistence type="predicted"/>
<feature type="compositionally biased region" description="Basic and acidic residues" evidence="1">
    <location>
        <begin position="53"/>
        <end position="62"/>
    </location>
</feature>